<keyword evidence="3" id="KW-1185">Reference proteome</keyword>
<reference evidence="2" key="1">
    <citation type="submission" date="2020-11" db="EMBL/GenBank/DDBJ databases">
        <authorList>
            <consortium name="DOE Joint Genome Institute"/>
            <person name="Ahrendt S."/>
            <person name="Riley R."/>
            <person name="Andreopoulos W."/>
            <person name="Labutti K."/>
            <person name="Pangilinan J."/>
            <person name="Ruiz-Duenas F.J."/>
            <person name="Barrasa J.M."/>
            <person name="Sanchez-Garcia M."/>
            <person name="Camarero S."/>
            <person name="Miyauchi S."/>
            <person name="Serrano A."/>
            <person name="Linde D."/>
            <person name="Babiker R."/>
            <person name="Drula E."/>
            <person name="Ayuso-Fernandez I."/>
            <person name="Pacheco R."/>
            <person name="Padilla G."/>
            <person name="Ferreira P."/>
            <person name="Barriuso J."/>
            <person name="Kellner H."/>
            <person name="Castanera R."/>
            <person name="Alfaro M."/>
            <person name="Ramirez L."/>
            <person name="Pisabarro A.G."/>
            <person name="Kuo A."/>
            <person name="Tritt A."/>
            <person name="Lipzen A."/>
            <person name="He G."/>
            <person name="Yan M."/>
            <person name="Ng V."/>
            <person name="Cullen D."/>
            <person name="Martin F."/>
            <person name="Rosso M.-N."/>
            <person name="Henrissat B."/>
            <person name="Hibbett D."/>
            <person name="Martinez A.T."/>
            <person name="Grigoriev I.V."/>
        </authorList>
    </citation>
    <scope>NUCLEOTIDE SEQUENCE</scope>
    <source>
        <strain evidence="2">MF-IS2</strain>
    </source>
</reference>
<dbReference type="AlphaFoldDB" id="A0A9P5X8K0"/>
<evidence type="ECO:0000256" key="1">
    <source>
        <dbReference type="SAM" id="Phobius"/>
    </source>
</evidence>
<feature type="transmembrane region" description="Helical" evidence="1">
    <location>
        <begin position="126"/>
        <end position="151"/>
    </location>
</feature>
<name>A0A9P5X8K0_9AGAR</name>
<sequence>MAAIQPYKQVAVIFTASFLYGLYFSTLLFCYRWLLFSDDGWTLQRRKSINWPVVGVTTSIFVLTAVYLAVTLVSVMDAVYTASLIPGGVHQVAWYGIVQCTTANLTALLADSVLMYRCWVVSNRNIWLALFPVLLWLGGLGCTILQAYLQIMHTSDPLIGPYSWAQVNMTLGPGIVLTPFWGSTTVLNAYCTFMLIYKIYQASKDSGNAASTTEFRFVIRVLAESGVLYMSVTIAHFVVWFTTNDILITIVTAFNLPLIGMAFNLILIRTSANRS</sequence>
<feature type="transmembrane region" description="Helical" evidence="1">
    <location>
        <begin position="171"/>
        <end position="196"/>
    </location>
</feature>
<dbReference type="OrthoDB" id="3357408at2759"/>
<dbReference type="Proteomes" id="UP000807342">
    <property type="component" value="Unassembled WGS sequence"/>
</dbReference>
<keyword evidence="1" id="KW-0472">Membrane</keyword>
<protein>
    <submittedName>
        <fullName evidence="2">Uncharacterized protein</fullName>
    </submittedName>
</protein>
<organism evidence="2 3">
    <name type="scientific">Macrolepiota fuliginosa MF-IS2</name>
    <dbReference type="NCBI Taxonomy" id="1400762"/>
    <lineage>
        <taxon>Eukaryota</taxon>
        <taxon>Fungi</taxon>
        <taxon>Dikarya</taxon>
        <taxon>Basidiomycota</taxon>
        <taxon>Agaricomycotina</taxon>
        <taxon>Agaricomycetes</taxon>
        <taxon>Agaricomycetidae</taxon>
        <taxon>Agaricales</taxon>
        <taxon>Agaricineae</taxon>
        <taxon>Agaricaceae</taxon>
        <taxon>Macrolepiota</taxon>
    </lineage>
</organism>
<evidence type="ECO:0000313" key="2">
    <source>
        <dbReference type="EMBL" id="KAF9446494.1"/>
    </source>
</evidence>
<proteinExistence type="predicted"/>
<evidence type="ECO:0000313" key="3">
    <source>
        <dbReference type="Proteomes" id="UP000807342"/>
    </source>
</evidence>
<feature type="non-terminal residue" evidence="2">
    <location>
        <position position="275"/>
    </location>
</feature>
<accession>A0A9P5X8K0</accession>
<keyword evidence="1" id="KW-0812">Transmembrane</keyword>
<gene>
    <name evidence="2" type="ORF">P691DRAFT_644857</name>
</gene>
<comment type="caution">
    <text evidence="2">The sequence shown here is derived from an EMBL/GenBank/DDBJ whole genome shotgun (WGS) entry which is preliminary data.</text>
</comment>
<feature type="transmembrane region" description="Helical" evidence="1">
    <location>
        <begin position="246"/>
        <end position="268"/>
    </location>
</feature>
<feature type="transmembrane region" description="Helical" evidence="1">
    <location>
        <begin position="12"/>
        <end position="31"/>
    </location>
</feature>
<dbReference type="EMBL" id="MU151242">
    <property type="protein sequence ID" value="KAF9446494.1"/>
    <property type="molecule type" value="Genomic_DNA"/>
</dbReference>
<feature type="transmembrane region" description="Helical" evidence="1">
    <location>
        <begin position="93"/>
        <end position="114"/>
    </location>
</feature>
<keyword evidence="1" id="KW-1133">Transmembrane helix</keyword>
<feature type="transmembrane region" description="Helical" evidence="1">
    <location>
        <begin position="51"/>
        <end position="73"/>
    </location>
</feature>
<feature type="transmembrane region" description="Helical" evidence="1">
    <location>
        <begin position="217"/>
        <end position="240"/>
    </location>
</feature>